<evidence type="ECO:0008006" key="13">
    <source>
        <dbReference type="Google" id="ProtNLM"/>
    </source>
</evidence>
<dbReference type="PROSITE" id="PS00028">
    <property type="entry name" value="ZINC_FINGER_C2H2_1"/>
    <property type="match status" value="1"/>
</dbReference>
<feature type="region of interest" description="Disordered" evidence="8">
    <location>
        <begin position="1"/>
        <end position="35"/>
    </location>
</feature>
<keyword evidence="3 7" id="KW-0479">Metal-binding</keyword>
<evidence type="ECO:0000256" key="6">
    <source>
        <dbReference type="ARBA" id="ARBA00022833"/>
    </source>
</evidence>
<dbReference type="InterPro" id="IPR001293">
    <property type="entry name" value="Znf_TRAF"/>
</dbReference>
<dbReference type="InterPro" id="IPR013083">
    <property type="entry name" value="Znf_RING/FYVE/PHD"/>
</dbReference>
<dbReference type="Pfam" id="PF02176">
    <property type="entry name" value="zf-TRAF"/>
    <property type="match status" value="2"/>
</dbReference>
<dbReference type="PROSITE" id="PS50144">
    <property type="entry name" value="MATH"/>
    <property type="match status" value="1"/>
</dbReference>
<proteinExistence type="predicted"/>
<evidence type="ECO:0000256" key="8">
    <source>
        <dbReference type="SAM" id="MobiDB-lite"/>
    </source>
</evidence>
<feature type="zinc finger region" description="TRAF-type" evidence="7">
    <location>
        <begin position="299"/>
        <end position="348"/>
    </location>
</feature>
<dbReference type="InterPro" id="IPR008974">
    <property type="entry name" value="TRAF-like"/>
</dbReference>
<dbReference type="GO" id="GO:0043122">
    <property type="term" value="P:regulation of canonical NF-kappaB signal transduction"/>
    <property type="evidence" value="ECO:0007669"/>
    <property type="project" value="TreeGrafter"/>
</dbReference>
<keyword evidence="12" id="KW-1185">Reference proteome</keyword>
<evidence type="ECO:0000259" key="9">
    <source>
        <dbReference type="PROSITE" id="PS50144"/>
    </source>
</evidence>
<comment type="caution">
    <text evidence="11">The sequence shown here is derived from an EMBL/GenBank/DDBJ whole genome shotgun (WGS) entry which is preliminary data.</text>
</comment>
<dbReference type="InterPro" id="IPR049342">
    <property type="entry name" value="TRAF1-6_MATH_dom"/>
</dbReference>
<dbReference type="GO" id="GO:0005737">
    <property type="term" value="C:cytoplasm"/>
    <property type="evidence" value="ECO:0007669"/>
    <property type="project" value="UniProtKB-SubCell"/>
</dbReference>
<feature type="zinc finger region" description="TRAF-type" evidence="7">
    <location>
        <begin position="246"/>
        <end position="297"/>
    </location>
</feature>
<feature type="domain" description="MATH" evidence="9">
    <location>
        <begin position="397"/>
        <end position="546"/>
    </location>
</feature>
<dbReference type="EMBL" id="JACSDZ010000012">
    <property type="protein sequence ID" value="KAF7390223.1"/>
    <property type="molecule type" value="Genomic_DNA"/>
</dbReference>
<evidence type="ECO:0000256" key="4">
    <source>
        <dbReference type="ARBA" id="ARBA00022737"/>
    </source>
</evidence>
<dbReference type="FunFam" id="3.30.40.10:FF:000121">
    <property type="entry name" value="TNF receptor-associated factor"/>
    <property type="match status" value="2"/>
</dbReference>
<gene>
    <name evidence="11" type="ORF">HZH68_012080</name>
</gene>
<dbReference type="GO" id="GO:0031625">
    <property type="term" value="F:ubiquitin protein ligase binding"/>
    <property type="evidence" value="ECO:0007669"/>
    <property type="project" value="TreeGrafter"/>
</dbReference>
<evidence type="ECO:0000259" key="10">
    <source>
        <dbReference type="PROSITE" id="PS50145"/>
    </source>
</evidence>
<keyword evidence="6 7" id="KW-0862">Zinc</keyword>
<feature type="zinc finger region" description="TRAF-type" evidence="7">
    <location>
        <begin position="191"/>
        <end position="244"/>
    </location>
</feature>
<dbReference type="SUPFAM" id="SSF49599">
    <property type="entry name" value="TRAF domain-like"/>
    <property type="match status" value="4"/>
</dbReference>
<dbReference type="GO" id="GO:0005164">
    <property type="term" value="F:tumor necrosis factor receptor binding"/>
    <property type="evidence" value="ECO:0007669"/>
    <property type="project" value="TreeGrafter"/>
</dbReference>
<dbReference type="GO" id="GO:0008270">
    <property type="term" value="F:zinc ion binding"/>
    <property type="evidence" value="ECO:0007669"/>
    <property type="project" value="UniProtKB-KW"/>
</dbReference>
<dbReference type="FunFam" id="3.30.40.10:FF:000169">
    <property type="entry name" value="TNF receptor-associated factor"/>
    <property type="match status" value="1"/>
</dbReference>
<dbReference type="PROSITE" id="PS50145">
    <property type="entry name" value="ZF_TRAF"/>
    <property type="match status" value="3"/>
</dbReference>
<dbReference type="Proteomes" id="UP000617340">
    <property type="component" value="Unassembled WGS sequence"/>
</dbReference>
<comment type="subcellular location">
    <subcellularLocation>
        <location evidence="1">Cytoplasm</location>
    </subcellularLocation>
</comment>
<evidence type="ECO:0000256" key="5">
    <source>
        <dbReference type="ARBA" id="ARBA00022771"/>
    </source>
</evidence>
<protein>
    <recommendedName>
        <fullName evidence="13">TNF receptor-associated factor 4</fullName>
    </recommendedName>
</protein>
<evidence type="ECO:0000256" key="1">
    <source>
        <dbReference type="ARBA" id="ARBA00004496"/>
    </source>
</evidence>
<feature type="domain" description="TRAF-type" evidence="10">
    <location>
        <begin position="246"/>
        <end position="297"/>
    </location>
</feature>
<keyword evidence="5 7" id="KW-0863">Zinc-finger</keyword>
<dbReference type="Pfam" id="PF21355">
    <property type="entry name" value="TRAF-mep_MATH"/>
    <property type="match status" value="1"/>
</dbReference>
<name>A0A834JK22_VESGE</name>
<keyword evidence="2" id="KW-0963">Cytoplasm</keyword>
<evidence type="ECO:0000313" key="11">
    <source>
        <dbReference type="EMBL" id="KAF7390223.1"/>
    </source>
</evidence>
<dbReference type="PANTHER" id="PTHR10131:SF94">
    <property type="entry name" value="TNF RECEPTOR-ASSOCIATED FACTOR 4"/>
    <property type="match status" value="1"/>
</dbReference>
<organism evidence="11 12">
    <name type="scientific">Vespula germanica</name>
    <name type="common">German yellow jacket</name>
    <name type="synonym">Paravespula germanica</name>
    <dbReference type="NCBI Taxonomy" id="30212"/>
    <lineage>
        <taxon>Eukaryota</taxon>
        <taxon>Metazoa</taxon>
        <taxon>Ecdysozoa</taxon>
        <taxon>Arthropoda</taxon>
        <taxon>Hexapoda</taxon>
        <taxon>Insecta</taxon>
        <taxon>Pterygota</taxon>
        <taxon>Neoptera</taxon>
        <taxon>Endopterygota</taxon>
        <taxon>Hymenoptera</taxon>
        <taxon>Apocrita</taxon>
        <taxon>Aculeata</taxon>
        <taxon>Vespoidea</taxon>
        <taxon>Vespidae</taxon>
        <taxon>Vespinae</taxon>
        <taxon>Vespula</taxon>
    </lineage>
</organism>
<feature type="domain" description="TRAF-type" evidence="10">
    <location>
        <begin position="299"/>
        <end position="348"/>
    </location>
</feature>
<dbReference type="InterPro" id="IPR013087">
    <property type="entry name" value="Znf_C2H2_type"/>
</dbReference>
<feature type="domain" description="TRAF-type" evidence="10">
    <location>
        <begin position="191"/>
        <end position="244"/>
    </location>
</feature>
<dbReference type="SMART" id="SM00061">
    <property type="entry name" value="MATH"/>
    <property type="match status" value="1"/>
</dbReference>
<feature type="region of interest" description="Disordered" evidence="8">
    <location>
        <begin position="47"/>
        <end position="85"/>
    </location>
</feature>
<evidence type="ECO:0000256" key="7">
    <source>
        <dbReference type="PROSITE-ProRule" id="PRU00207"/>
    </source>
</evidence>
<accession>A0A834JK22</accession>
<reference evidence="11" key="1">
    <citation type="journal article" date="2020" name="G3 (Bethesda)">
        <title>High-Quality Assemblies for Three Invasive Social Wasps from the &lt;i&gt;Vespula&lt;/i&gt; Genus.</title>
        <authorList>
            <person name="Harrop T.W.R."/>
            <person name="Guhlin J."/>
            <person name="McLaughlin G.M."/>
            <person name="Permina E."/>
            <person name="Stockwell P."/>
            <person name="Gilligan J."/>
            <person name="Le Lec M.F."/>
            <person name="Gruber M.A.M."/>
            <person name="Quinn O."/>
            <person name="Lovegrove M."/>
            <person name="Duncan E.J."/>
            <person name="Remnant E.J."/>
            <person name="Van Eeckhoven J."/>
            <person name="Graham B."/>
            <person name="Knapp R.A."/>
            <person name="Langford K.W."/>
            <person name="Kronenberg Z."/>
            <person name="Press M.O."/>
            <person name="Eacker S.M."/>
            <person name="Wilson-Rankin E.E."/>
            <person name="Purcell J."/>
            <person name="Lester P.J."/>
            <person name="Dearden P.K."/>
        </authorList>
    </citation>
    <scope>NUCLEOTIDE SEQUENCE</scope>
    <source>
        <strain evidence="11">Linc-1</strain>
    </source>
</reference>
<dbReference type="InterPro" id="IPR002083">
    <property type="entry name" value="MATH/TRAF_dom"/>
</dbReference>
<dbReference type="AlphaFoldDB" id="A0A834JK22"/>
<evidence type="ECO:0000313" key="12">
    <source>
        <dbReference type="Proteomes" id="UP000617340"/>
    </source>
</evidence>
<dbReference type="Gene3D" id="3.30.40.10">
    <property type="entry name" value="Zinc/RING finger domain, C3HC4 (zinc finger)"/>
    <property type="match status" value="3"/>
</dbReference>
<sequence>MRRGYHENYTVKASCWRRDGGEEGEEGGGGVSEKMVRGLSQWTKTLSFPARVSPQRPAKESKGFQVSPSASPTSPPSPINDTMDKTPIITDEQQQQQQQQLLLLLTRSTKLRGIHHRVIFKVLHELSAGCVRFLDLAGRAGFNLQAPPDIARIYRNFHDLEAEKAIMGSIVYCIHHKDGCKWSDELRKLKAHLNTCKHDAVPCSNKCGAMIPRVLMEDHLKYTCAQRRARCDFCAKEFTGHTLEKHTGTCGYEPLYCENKCGMKVQRRHLSQHKLGECAKRLVACRYCNKEFVYDTLGAHHAKCGRFPVACPHRCETAVLPREDLEVHLKDHCTTHLLSCTFKDAGCRFKGNRFSLDKHLEESAKMHLSLMCSVVTKQQHQITSLKSAISKLSLNFTGTLIWKITDYTAKMSEARAKEGMELVSPPFYTSQYGYKLQASVFLNGNGTGEGSHISIYIKILPGEYDALLRWPFSHSVSFTMFDQTVVAEKACNIVESFIPDPTWKNFQRPSREPDSLGFGFPRFVSHEMVKKRHFVKDDTMFIRVKVDPSKIVAV</sequence>
<dbReference type="PANTHER" id="PTHR10131">
    <property type="entry name" value="TNF RECEPTOR ASSOCIATED FACTOR"/>
    <property type="match status" value="1"/>
</dbReference>
<evidence type="ECO:0000256" key="3">
    <source>
        <dbReference type="ARBA" id="ARBA00022723"/>
    </source>
</evidence>
<dbReference type="FunFam" id="2.60.210.10:FF:000007">
    <property type="entry name" value="TNF receptor-associated factor"/>
    <property type="match status" value="1"/>
</dbReference>
<keyword evidence="4" id="KW-0677">Repeat</keyword>
<evidence type="ECO:0000256" key="2">
    <source>
        <dbReference type="ARBA" id="ARBA00022490"/>
    </source>
</evidence>
<dbReference type="Gene3D" id="2.60.210.10">
    <property type="entry name" value="Apoptosis, Tumor Necrosis Factor Receptor Associated Protein 2, Chain A"/>
    <property type="match status" value="1"/>
</dbReference>